<dbReference type="Proteomes" id="UP000646484">
    <property type="component" value="Unassembled WGS sequence"/>
</dbReference>
<proteinExistence type="predicted"/>
<dbReference type="Pfam" id="PF12682">
    <property type="entry name" value="Flavodoxin_4"/>
    <property type="match status" value="1"/>
</dbReference>
<dbReference type="SUPFAM" id="SSF52218">
    <property type="entry name" value="Flavoproteins"/>
    <property type="match status" value="1"/>
</dbReference>
<evidence type="ECO:0000313" key="3">
    <source>
        <dbReference type="EMBL" id="MBC5619731.1"/>
    </source>
</evidence>
<evidence type="ECO:0000256" key="1">
    <source>
        <dbReference type="ARBA" id="ARBA00001917"/>
    </source>
</evidence>
<evidence type="ECO:0000313" key="4">
    <source>
        <dbReference type="Proteomes" id="UP000646484"/>
    </source>
</evidence>
<dbReference type="InterPro" id="IPR001226">
    <property type="entry name" value="Flavodoxin_CS"/>
</dbReference>
<feature type="domain" description="Flavodoxin-like" evidence="2">
    <location>
        <begin position="22"/>
        <end position="175"/>
    </location>
</feature>
<dbReference type="PANTHER" id="PTHR39201">
    <property type="entry name" value="EXPORTED PROTEIN-RELATED"/>
    <property type="match status" value="1"/>
</dbReference>
<dbReference type="InterPro" id="IPR008254">
    <property type="entry name" value="Flavodoxin/NO_synth"/>
</dbReference>
<dbReference type="PROSITE" id="PS50902">
    <property type="entry name" value="FLAVODOXIN_LIKE"/>
    <property type="match status" value="1"/>
</dbReference>
<dbReference type="PROSITE" id="PS00201">
    <property type="entry name" value="FLAVODOXIN"/>
    <property type="match status" value="1"/>
</dbReference>
<reference evidence="3 4" key="1">
    <citation type="submission" date="2020-08" db="EMBL/GenBank/DDBJ databases">
        <title>Genome public.</title>
        <authorList>
            <person name="Liu C."/>
            <person name="Sun Q."/>
        </authorList>
    </citation>
    <scope>NUCLEOTIDE SEQUENCE [LARGE SCALE GENOMIC DNA]</scope>
    <source>
        <strain evidence="3 4">NSJ-56</strain>
    </source>
</reference>
<comment type="caution">
    <text evidence="3">The sequence shown here is derived from an EMBL/GenBank/DDBJ whole genome shotgun (WGS) entry which is preliminary data.</text>
</comment>
<dbReference type="PANTHER" id="PTHR39201:SF1">
    <property type="entry name" value="FLAVODOXIN-LIKE DOMAIN-CONTAINING PROTEIN"/>
    <property type="match status" value="1"/>
</dbReference>
<dbReference type="Gene3D" id="3.40.50.360">
    <property type="match status" value="1"/>
</dbReference>
<dbReference type="EMBL" id="JACOOH010000001">
    <property type="protein sequence ID" value="MBC5619731.1"/>
    <property type="molecule type" value="Genomic_DNA"/>
</dbReference>
<accession>A0ABR7CVP0</accession>
<name>A0ABR7CVP0_9BACT</name>
<organism evidence="3 4">
    <name type="scientific">Butyricimonas hominis</name>
    <dbReference type="NCBI Taxonomy" id="2763032"/>
    <lineage>
        <taxon>Bacteria</taxon>
        <taxon>Pseudomonadati</taxon>
        <taxon>Bacteroidota</taxon>
        <taxon>Bacteroidia</taxon>
        <taxon>Bacteroidales</taxon>
        <taxon>Odoribacteraceae</taxon>
        <taxon>Butyricimonas</taxon>
    </lineage>
</organism>
<gene>
    <name evidence="3" type="ORF">H8S64_01320</name>
</gene>
<evidence type="ECO:0000259" key="2">
    <source>
        <dbReference type="PROSITE" id="PS50902"/>
    </source>
</evidence>
<keyword evidence="4" id="KW-1185">Reference proteome</keyword>
<comment type="cofactor">
    <cofactor evidence="1">
        <name>FMN</name>
        <dbReference type="ChEBI" id="CHEBI:58210"/>
    </cofactor>
</comment>
<dbReference type="InterPro" id="IPR029039">
    <property type="entry name" value="Flavoprotein-like_sf"/>
</dbReference>
<protein>
    <submittedName>
        <fullName evidence="3">NAD(P)H-dependent oxidoreductase</fullName>
    </submittedName>
</protein>
<sequence>MLAAVFTGVGLEAQPSAEKKKVLVVYFSHSGNTKEVANQIKEATGADVFEIVPEKAYPTNYQAVVDQAKKEIAEGHKPAIKGKIENIEQYDTIFVGSPCWWATIAPPVATFLSGYDLSGKTIIPFMTHEGSRMGHTGADIKKLCPKSKVLDGFPVRGSQVKKAKEDILKWLREIKVIR</sequence>